<gene>
    <name evidence="2" type="ORF">DB31_1337</name>
</gene>
<evidence type="ECO:0000259" key="1">
    <source>
        <dbReference type="Pfam" id="PF24463"/>
    </source>
</evidence>
<dbReference type="Pfam" id="PF24463">
    <property type="entry name" value="DUF7577"/>
    <property type="match status" value="1"/>
</dbReference>
<organism evidence="2 3">
    <name type="scientific">Hyalangium minutum</name>
    <dbReference type="NCBI Taxonomy" id="394096"/>
    <lineage>
        <taxon>Bacteria</taxon>
        <taxon>Pseudomonadati</taxon>
        <taxon>Myxococcota</taxon>
        <taxon>Myxococcia</taxon>
        <taxon>Myxococcales</taxon>
        <taxon>Cystobacterineae</taxon>
        <taxon>Archangiaceae</taxon>
        <taxon>Hyalangium</taxon>
    </lineage>
</organism>
<feature type="domain" description="DUF7577" evidence="1">
    <location>
        <begin position="80"/>
        <end position="100"/>
    </location>
</feature>
<name>A0A085WF09_9BACT</name>
<sequence>MKRVQFAVHRMVGEARLQAGLLEAAGLSVEVRGEALSPLSGELPSTETWIELWLWPQEVEAARQLIAELEENREAAGKEVQCPRCHEENPGNFELCWNCGLEFPSTLRPKLRALP</sequence>
<reference evidence="2 3" key="1">
    <citation type="submission" date="2014-04" db="EMBL/GenBank/DDBJ databases">
        <title>Genome assembly of Hyalangium minutum DSM 14724.</title>
        <authorList>
            <person name="Sharma G."/>
            <person name="Subramanian S."/>
        </authorList>
    </citation>
    <scope>NUCLEOTIDE SEQUENCE [LARGE SCALE GENOMIC DNA]</scope>
    <source>
        <strain evidence="2 3">DSM 14724</strain>
    </source>
</reference>
<dbReference type="AlphaFoldDB" id="A0A085WF09"/>
<dbReference type="STRING" id="394096.DB31_1337"/>
<evidence type="ECO:0000313" key="3">
    <source>
        <dbReference type="Proteomes" id="UP000028725"/>
    </source>
</evidence>
<evidence type="ECO:0000313" key="2">
    <source>
        <dbReference type="EMBL" id="KFE66272.1"/>
    </source>
</evidence>
<dbReference type="InterPro" id="IPR055999">
    <property type="entry name" value="DUF7577"/>
</dbReference>
<keyword evidence="3" id="KW-1185">Reference proteome</keyword>
<dbReference type="RefSeq" id="WP_044192959.1">
    <property type="nucleotide sequence ID" value="NZ_JMCB01000011.1"/>
</dbReference>
<dbReference type="EMBL" id="JMCB01000011">
    <property type="protein sequence ID" value="KFE66272.1"/>
    <property type="molecule type" value="Genomic_DNA"/>
</dbReference>
<protein>
    <recommendedName>
        <fullName evidence="1">DUF7577 domain-containing protein</fullName>
    </recommendedName>
</protein>
<dbReference type="Proteomes" id="UP000028725">
    <property type="component" value="Unassembled WGS sequence"/>
</dbReference>
<comment type="caution">
    <text evidence="2">The sequence shown here is derived from an EMBL/GenBank/DDBJ whole genome shotgun (WGS) entry which is preliminary data.</text>
</comment>
<proteinExistence type="predicted"/>
<accession>A0A085WF09</accession>
<dbReference type="OrthoDB" id="9814654at2"/>